<dbReference type="GO" id="GO:0046872">
    <property type="term" value="F:metal ion binding"/>
    <property type="evidence" value="ECO:0007669"/>
    <property type="project" value="UniProtKB-KW"/>
</dbReference>
<evidence type="ECO:0000256" key="2">
    <source>
        <dbReference type="ARBA" id="ARBA00022723"/>
    </source>
</evidence>
<name>A0A354Z1R9_9FIRM</name>
<evidence type="ECO:0000256" key="3">
    <source>
        <dbReference type="ARBA" id="ARBA00022741"/>
    </source>
</evidence>
<protein>
    <submittedName>
        <fullName evidence="9">Threonine--tRNA ligase</fullName>
    </submittedName>
</protein>
<keyword evidence="7" id="KW-0030">Aminoacyl-tRNA synthetase</keyword>
<keyword evidence="6" id="KW-0648">Protein biosynthesis</keyword>
<feature type="non-terminal residue" evidence="9">
    <location>
        <position position="114"/>
    </location>
</feature>
<accession>A0A354Z1R9</accession>
<comment type="caution">
    <text evidence="9">The sequence shown here is derived from an EMBL/GenBank/DDBJ whole genome shotgun (WGS) entry which is preliminary data.</text>
</comment>
<dbReference type="Proteomes" id="UP000263273">
    <property type="component" value="Unassembled WGS sequence"/>
</dbReference>
<feature type="non-terminal residue" evidence="9">
    <location>
        <position position="1"/>
    </location>
</feature>
<keyword evidence="4" id="KW-0862">Zinc</keyword>
<dbReference type="FunFam" id="3.30.54.20:FF:000002">
    <property type="entry name" value="Threonine--tRNA ligase"/>
    <property type="match status" value="1"/>
</dbReference>
<evidence type="ECO:0000256" key="1">
    <source>
        <dbReference type="ARBA" id="ARBA00022598"/>
    </source>
</evidence>
<dbReference type="EMBL" id="DNZF01000231">
    <property type="protein sequence ID" value="HBK54412.1"/>
    <property type="molecule type" value="Genomic_DNA"/>
</dbReference>
<evidence type="ECO:0000256" key="7">
    <source>
        <dbReference type="ARBA" id="ARBA00023146"/>
    </source>
</evidence>
<feature type="domain" description="Threonyl/alanyl tRNA synthetase SAD" evidence="8">
    <location>
        <begin position="89"/>
        <end position="114"/>
    </location>
</feature>
<keyword evidence="1 9" id="KW-0436">Ligase</keyword>
<dbReference type="PANTHER" id="PTHR11451">
    <property type="entry name" value="THREONINE-TRNA LIGASE"/>
    <property type="match status" value="1"/>
</dbReference>
<dbReference type="InterPro" id="IPR012947">
    <property type="entry name" value="tRNA_SAD"/>
</dbReference>
<sequence length="114" mass="13039">QAVKRLWPESKLAIGPAIDKGFYYDFDSGHTFTPEDFAAIEEEMKRIIKADYPIVRKELSREEALQFFSEHSEDYKLELIEDLPEDAVISTYQQGEFVDLCAGPHLPSTGRLKA</sequence>
<dbReference type="Pfam" id="PF07973">
    <property type="entry name" value="tRNA_SAD"/>
    <property type="match status" value="1"/>
</dbReference>
<evidence type="ECO:0000256" key="6">
    <source>
        <dbReference type="ARBA" id="ARBA00022917"/>
    </source>
</evidence>
<organism evidence="9 10">
    <name type="scientific">Syntrophomonas wolfei</name>
    <dbReference type="NCBI Taxonomy" id="863"/>
    <lineage>
        <taxon>Bacteria</taxon>
        <taxon>Bacillati</taxon>
        <taxon>Bacillota</taxon>
        <taxon>Clostridia</taxon>
        <taxon>Eubacteriales</taxon>
        <taxon>Syntrophomonadaceae</taxon>
        <taxon>Syntrophomonas</taxon>
    </lineage>
</organism>
<dbReference type="Gene3D" id="3.30.980.10">
    <property type="entry name" value="Threonyl-trna Synthetase, Chain A, domain 2"/>
    <property type="match status" value="1"/>
</dbReference>
<dbReference type="InterPro" id="IPR018163">
    <property type="entry name" value="Thr/Ala-tRNA-synth_IIc_edit"/>
</dbReference>
<proteinExistence type="predicted"/>
<keyword evidence="2" id="KW-0479">Metal-binding</keyword>
<evidence type="ECO:0000259" key="8">
    <source>
        <dbReference type="Pfam" id="PF07973"/>
    </source>
</evidence>
<evidence type="ECO:0000256" key="4">
    <source>
        <dbReference type="ARBA" id="ARBA00022833"/>
    </source>
</evidence>
<dbReference type="SUPFAM" id="SSF55186">
    <property type="entry name" value="ThrRS/AlaRS common domain"/>
    <property type="match status" value="1"/>
</dbReference>
<evidence type="ECO:0000313" key="9">
    <source>
        <dbReference type="EMBL" id="HBK54412.1"/>
    </source>
</evidence>
<dbReference type="GO" id="GO:0006435">
    <property type="term" value="P:threonyl-tRNA aminoacylation"/>
    <property type="evidence" value="ECO:0007669"/>
    <property type="project" value="TreeGrafter"/>
</dbReference>
<dbReference type="GO" id="GO:0004829">
    <property type="term" value="F:threonine-tRNA ligase activity"/>
    <property type="evidence" value="ECO:0007669"/>
    <property type="project" value="TreeGrafter"/>
</dbReference>
<evidence type="ECO:0000256" key="5">
    <source>
        <dbReference type="ARBA" id="ARBA00022840"/>
    </source>
</evidence>
<keyword evidence="5" id="KW-0067">ATP-binding</keyword>
<dbReference type="GO" id="GO:0005524">
    <property type="term" value="F:ATP binding"/>
    <property type="evidence" value="ECO:0007669"/>
    <property type="project" value="UniProtKB-KW"/>
</dbReference>
<evidence type="ECO:0000313" key="10">
    <source>
        <dbReference type="Proteomes" id="UP000263273"/>
    </source>
</evidence>
<keyword evidence="3" id="KW-0547">Nucleotide-binding</keyword>
<dbReference type="PANTHER" id="PTHR11451:SF44">
    <property type="entry name" value="THREONINE--TRNA LIGASE, CHLOROPLASTIC_MITOCHONDRIAL 2"/>
    <property type="match status" value="1"/>
</dbReference>
<gene>
    <name evidence="9" type="ORF">DDZ44_10790</name>
</gene>
<dbReference type="AlphaFoldDB" id="A0A354Z1R9"/>
<reference evidence="9 10" key="1">
    <citation type="journal article" date="2018" name="Nat. Biotechnol.">
        <title>A standardized bacterial taxonomy based on genome phylogeny substantially revises the tree of life.</title>
        <authorList>
            <person name="Parks D.H."/>
            <person name="Chuvochina M."/>
            <person name="Waite D.W."/>
            <person name="Rinke C."/>
            <person name="Skarshewski A."/>
            <person name="Chaumeil P.A."/>
            <person name="Hugenholtz P."/>
        </authorList>
    </citation>
    <scope>NUCLEOTIDE SEQUENCE [LARGE SCALE GENOMIC DNA]</scope>
    <source>
        <strain evidence="9">UBA10948</strain>
    </source>
</reference>